<proteinExistence type="predicted"/>
<dbReference type="PANTHER" id="PTHR13510">
    <property type="entry name" value="FYVE-FINGER-CONTAINING RAB5 EFFECTOR PROTEIN RABENOSYN-5-RELATED"/>
    <property type="match status" value="1"/>
</dbReference>
<dbReference type="AlphaFoldDB" id="A0A3R7GZ48"/>
<gene>
    <name evidence="1" type="ORF">BBJ29_002021</name>
</gene>
<evidence type="ECO:0000313" key="1">
    <source>
        <dbReference type="EMBL" id="RLN47744.1"/>
    </source>
</evidence>
<sequence>MTPREVPFPAFQLSPEEQQHCHERIDQLLQQTLLEYDERDGRGAGRPTIPLHHSNLDSVDWKLLKTQDVATLYTERDSSVTQNSNLLGVDWNDPVVILMVGRIRGDLEEVMLGIEMPDFAALKTRAETFTKQAIDGAVLAELQGPTEDDPFRFLGVQWTVVDHNWPLKAMVRPRDFVDLTSTGMMTRANGDRIGYEIVLPANLPQCLPLPKPVVRGQVMHAAIFRQQEPGVVDAYVHAYIETQNSLLDKVVVSVAWKSTIMFWDSPQLAELKKLQCYDERDGQGETIPRHHSILDNTRWKMLKTHADASLYMERDSRSRRDLNQLGGDWENPVVIMMAGTIRADLDEVMLGMVTPDFDSLKVRTEEFAKQLVDGAVLVDLMHPTEDEPFQSMGIHWVVIEPKWPVKAVVHPRDFVALTSTGIMTRENGDRIGYEVVLPANLSQCPPLAKPFVRGKFMHASIFKQQEPGVVDVYVHALP</sequence>
<dbReference type="InterPro" id="IPR023393">
    <property type="entry name" value="START-like_dom_sf"/>
</dbReference>
<organism evidence="1 2">
    <name type="scientific">Phytophthora kernoviae</name>
    <dbReference type="NCBI Taxonomy" id="325452"/>
    <lineage>
        <taxon>Eukaryota</taxon>
        <taxon>Sar</taxon>
        <taxon>Stramenopiles</taxon>
        <taxon>Oomycota</taxon>
        <taxon>Peronosporomycetes</taxon>
        <taxon>Peronosporales</taxon>
        <taxon>Peronosporaceae</taxon>
        <taxon>Phytophthora</taxon>
    </lineage>
</organism>
<protein>
    <recommendedName>
        <fullName evidence="3">START domain-containing protein</fullName>
    </recommendedName>
</protein>
<dbReference type="Proteomes" id="UP000284657">
    <property type="component" value="Unassembled WGS sequence"/>
</dbReference>
<comment type="caution">
    <text evidence="1">The sequence shown here is derived from an EMBL/GenBank/DDBJ whole genome shotgun (WGS) entry which is preliminary data.</text>
</comment>
<dbReference type="PANTHER" id="PTHR13510:SF44">
    <property type="entry name" value="RABENOSYN-5"/>
    <property type="match status" value="1"/>
</dbReference>
<accession>A0A3R7GZ48</accession>
<name>A0A3R7GZ48_9STRA</name>
<dbReference type="InterPro" id="IPR052727">
    <property type="entry name" value="Rab4/Rab5_effector"/>
</dbReference>
<evidence type="ECO:0000313" key="2">
    <source>
        <dbReference type="Proteomes" id="UP000284657"/>
    </source>
</evidence>
<reference evidence="1 2" key="1">
    <citation type="submission" date="2018-07" db="EMBL/GenBank/DDBJ databases">
        <title>Genome sequencing of oomycete isolates from Chile give support for New Zealand origin for Phytophthora kernoviae and make available the first Nothophytophthora sp. genome.</title>
        <authorList>
            <person name="Studholme D.J."/>
            <person name="Sanfuentes E."/>
            <person name="Panda P."/>
            <person name="Hill R."/>
            <person name="Sambles C."/>
            <person name="Grant M."/>
            <person name="Williams N.M."/>
            <person name="Mcdougal R.L."/>
        </authorList>
    </citation>
    <scope>NUCLEOTIDE SEQUENCE [LARGE SCALE GENOMIC DNA]</scope>
    <source>
        <strain evidence="1">Chile7</strain>
    </source>
</reference>
<dbReference type="EMBL" id="MBAD02002407">
    <property type="protein sequence ID" value="RLN47744.1"/>
    <property type="molecule type" value="Genomic_DNA"/>
</dbReference>
<evidence type="ECO:0008006" key="3">
    <source>
        <dbReference type="Google" id="ProtNLM"/>
    </source>
</evidence>
<dbReference type="Gene3D" id="3.30.530.20">
    <property type="match status" value="1"/>
</dbReference>